<dbReference type="InterPro" id="IPR018678">
    <property type="entry name" value="DUF2160_TM"/>
</dbReference>
<keyword evidence="3" id="KW-1185">Reference proteome</keyword>
<proteinExistence type="predicted"/>
<sequence>MSDAAIDKDSRTPWPAVYMTAAIVLGAVLAFLLWAVPVRDGARQWTAPMIAGGWMAWTFPVALFFWTIASLLVIFTILAVRFPETPRAGVLRIETTRGDRLFITLLGSAFICLGWLFLAGPPVWWGLGLSLAYAAAVFRWV</sequence>
<protein>
    <submittedName>
        <fullName evidence="2">DUF2160 domain-containing protein</fullName>
    </submittedName>
</protein>
<comment type="caution">
    <text evidence="2">The sequence shown here is derived from an EMBL/GenBank/DDBJ whole genome shotgun (WGS) entry which is preliminary data.</text>
</comment>
<name>A0ABU2HNQ2_9RHOB</name>
<dbReference type="RefSeq" id="WP_311158846.1">
    <property type="nucleotide sequence ID" value="NZ_JAVQLW010000001.1"/>
</dbReference>
<keyword evidence="1" id="KW-0472">Membrane</keyword>
<keyword evidence="1" id="KW-1133">Transmembrane helix</keyword>
<organism evidence="2 3">
    <name type="scientific">Paracoccus aurantius</name>
    <dbReference type="NCBI Taxonomy" id="3073814"/>
    <lineage>
        <taxon>Bacteria</taxon>
        <taxon>Pseudomonadati</taxon>
        <taxon>Pseudomonadota</taxon>
        <taxon>Alphaproteobacteria</taxon>
        <taxon>Rhodobacterales</taxon>
        <taxon>Paracoccaceae</taxon>
        <taxon>Paracoccus</taxon>
    </lineage>
</organism>
<gene>
    <name evidence="2" type="ORF">RGQ15_03560</name>
</gene>
<keyword evidence="1" id="KW-0812">Transmembrane</keyword>
<accession>A0ABU2HNQ2</accession>
<dbReference type="EMBL" id="JAVQLW010000001">
    <property type="protein sequence ID" value="MDS9466657.1"/>
    <property type="molecule type" value="Genomic_DNA"/>
</dbReference>
<feature type="transmembrane region" description="Helical" evidence="1">
    <location>
        <begin position="16"/>
        <end position="36"/>
    </location>
</feature>
<reference evidence="3" key="1">
    <citation type="submission" date="2023-07" db="EMBL/GenBank/DDBJ databases">
        <title>Paracoccus sp. MBLB3053 whole genome sequence.</title>
        <authorList>
            <person name="Hwang C.Y."/>
            <person name="Cho E.-S."/>
            <person name="Seo M.-J."/>
        </authorList>
    </citation>
    <scope>NUCLEOTIDE SEQUENCE [LARGE SCALE GENOMIC DNA]</scope>
    <source>
        <strain evidence="3">MBLB3053</strain>
    </source>
</reference>
<evidence type="ECO:0000313" key="2">
    <source>
        <dbReference type="EMBL" id="MDS9466657.1"/>
    </source>
</evidence>
<evidence type="ECO:0000256" key="1">
    <source>
        <dbReference type="SAM" id="Phobius"/>
    </source>
</evidence>
<dbReference type="Proteomes" id="UP001269144">
    <property type="component" value="Unassembled WGS sequence"/>
</dbReference>
<dbReference type="Pfam" id="PF09928">
    <property type="entry name" value="DUF2160"/>
    <property type="match status" value="1"/>
</dbReference>
<feature type="transmembrane region" description="Helical" evidence="1">
    <location>
        <begin position="124"/>
        <end position="140"/>
    </location>
</feature>
<feature type="transmembrane region" description="Helical" evidence="1">
    <location>
        <begin position="56"/>
        <end position="80"/>
    </location>
</feature>
<feature type="transmembrane region" description="Helical" evidence="1">
    <location>
        <begin position="101"/>
        <end position="118"/>
    </location>
</feature>
<evidence type="ECO:0000313" key="3">
    <source>
        <dbReference type="Proteomes" id="UP001269144"/>
    </source>
</evidence>